<protein>
    <submittedName>
        <fullName evidence="2">Membrane protein</fullName>
    </submittedName>
</protein>
<dbReference type="Proteomes" id="UP000018934">
    <property type="component" value="Chromosome"/>
</dbReference>
<keyword evidence="1" id="KW-0812">Transmembrane</keyword>
<gene>
    <name evidence="2" type="ORF">DEHRE_04005</name>
</gene>
<proteinExistence type="predicted"/>
<keyword evidence="3" id="KW-1185">Reference proteome</keyword>
<dbReference type="EMBL" id="CP007033">
    <property type="protein sequence ID" value="AHF09346.1"/>
    <property type="molecule type" value="Genomic_DNA"/>
</dbReference>
<keyword evidence="1" id="KW-1133">Transmembrane helix</keyword>
<sequence length="61" mass="7026">MLIFDIIPLMKKKRDNKKSLLIYMPVFLFTLVINILYGLGVKIPSPAEPVKDIIIWILGIK</sequence>
<keyword evidence="1" id="KW-0472">Membrane</keyword>
<feature type="transmembrane region" description="Helical" evidence="1">
    <location>
        <begin position="20"/>
        <end position="39"/>
    </location>
</feature>
<evidence type="ECO:0000313" key="3">
    <source>
        <dbReference type="Proteomes" id="UP000018934"/>
    </source>
</evidence>
<evidence type="ECO:0000313" key="2">
    <source>
        <dbReference type="EMBL" id="AHF09346.1"/>
    </source>
</evidence>
<organism evidence="2 3">
    <name type="scientific">Dehalobacter restrictus (strain DSM 9455 / PER-K23)</name>
    <dbReference type="NCBI Taxonomy" id="871738"/>
    <lineage>
        <taxon>Bacteria</taxon>
        <taxon>Bacillati</taxon>
        <taxon>Bacillota</taxon>
        <taxon>Clostridia</taxon>
        <taxon>Eubacteriales</taxon>
        <taxon>Desulfitobacteriaceae</taxon>
        <taxon>Dehalobacter</taxon>
    </lineage>
</organism>
<name>A0ABN4BUF6_DEHRP</name>
<evidence type="ECO:0000256" key="1">
    <source>
        <dbReference type="SAM" id="Phobius"/>
    </source>
</evidence>
<accession>A0ABN4BUF6</accession>
<reference evidence="2 3" key="1">
    <citation type="journal article" date="2013" name="Stand. Genomic Sci.">
        <title>Complete genome sequence of Dehalobacter restrictus PER-K23(T.).</title>
        <authorList>
            <person name="Kruse T."/>
            <person name="Maillard J."/>
            <person name="Goodwin L."/>
            <person name="Woyke T."/>
            <person name="Teshima H."/>
            <person name="Bruce D."/>
            <person name="Detter C."/>
            <person name="Tapia R."/>
            <person name="Han C."/>
            <person name="Huntemann M."/>
            <person name="Wei C.L."/>
            <person name="Han J."/>
            <person name="Chen A."/>
            <person name="Kyrpides N."/>
            <person name="Szeto E."/>
            <person name="Markowitz V."/>
            <person name="Ivanova N."/>
            <person name="Pagani I."/>
            <person name="Pati A."/>
            <person name="Pitluck S."/>
            <person name="Nolan M."/>
            <person name="Holliger C."/>
            <person name="Smidt H."/>
        </authorList>
    </citation>
    <scope>NUCLEOTIDE SEQUENCE [LARGE SCALE GENOMIC DNA]</scope>
    <source>
        <strain evidence="3">DSM 9455</strain>
    </source>
</reference>